<evidence type="ECO:0000313" key="7">
    <source>
        <dbReference type="EMBL" id="SFK28406.1"/>
    </source>
</evidence>
<feature type="binding site" evidence="6">
    <location>
        <position position="30"/>
    </location>
    <ligand>
        <name>substrate</name>
    </ligand>
</feature>
<comment type="function">
    <text evidence="6">Catalyzes the hydrolysis of inorganic pyrophosphate (PPi) forming two phosphate ions.</text>
</comment>
<dbReference type="PROSITE" id="PS00387">
    <property type="entry name" value="PPASE"/>
    <property type="match status" value="1"/>
</dbReference>
<comment type="subunit">
    <text evidence="6">Homohexamer.</text>
</comment>
<feature type="binding site" evidence="6">
    <location>
        <position position="103"/>
    </location>
    <ligand>
        <name>Mg(2+)</name>
        <dbReference type="ChEBI" id="CHEBI:18420"/>
        <label>1</label>
    </ligand>
</feature>
<dbReference type="STRING" id="52441.SAMN05216302_100390"/>
<keyword evidence="4 6" id="KW-0378">Hydrolase</keyword>
<dbReference type="NCBIfam" id="NF002317">
    <property type="entry name" value="PRK01250.1"/>
    <property type="match status" value="1"/>
</dbReference>
<name>A0A1I3YB39_9PROT</name>
<comment type="cofactor">
    <cofactor evidence="1 6">
        <name>Mg(2+)</name>
        <dbReference type="ChEBI" id="CHEBI:18420"/>
    </cofactor>
</comment>
<dbReference type="GO" id="GO:0005737">
    <property type="term" value="C:cytoplasm"/>
    <property type="evidence" value="ECO:0007669"/>
    <property type="project" value="UniProtKB-SubCell"/>
</dbReference>
<dbReference type="AlphaFoldDB" id="A0A1I3YB39"/>
<keyword evidence="3 6" id="KW-0479">Metal-binding</keyword>
<feature type="binding site" evidence="6">
    <location>
        <position position="56"/>
    </location>
    <ligand>
        <name>substrate</name>
    </ligand>
</feature>
<dbReference type="OrthoDB" id="5187599at2"/>
<evidence type="ECO:0000256" key="5">
    <source>
        <dbReference type="ARBA" id="ARBA00022842"/>
    </source>
</evidence>
<feature type="binding site" evidence="6">
    <location>
        <position position="44"/>
    </location>
    <ligand>
        <name>substrate</name>
    </ligand>
</feature>
<sequence>MNLDRVSSGTDIPNDFNVIIEIPMHADPIKYEVDKKTGAMFVDRFMSTAMHYPCNYGYIPHTLSDDGDPVDVLVISPVPLITGVVVRCRPLGMLRMTDEAGEDAKLLAVPINQLCNLYQNIASCQDLPQLTLSQIAHFFEHYKDLEEGKWVKIEGWESVNKAKSEIIDGIERFNAAKEKPMF</sequence>
<dbReference type="InterPro" id="IPR036649">
    <property type="entry name" value="Pyrophosphatase_sf"/>
</dbReference>
<feature type="binding site" evidence="6">
    <location>
        <position position="66"/>
    </location>
    <ligand>
        <name>Mg(2+)</name>
        <dbReference type="ChEBI" id="CHEBI:18420"/>
        <label>1</label>
    </ligand>
</feature>
<dbReference type="CDD" id="cd00412">
    <property type="entry name" value="pyrophosphatase"/>
    <property type="match status" value="1"/>
</dbReference>
<evidence type="ECO:0000256" key="1">
    <source>
        <dbReference type="ARBA" id="ARBA00001946"/>
    </source>
</evidence>
<proteinExistence type="inferred from homology"/>
<feature type="binding site" evidence="6">
    <location>
        <position position="142"/>
    </location>
    <ligand>
        <name>substrate</name>
    </ligand>
</feature>
<comment type="subcellular location">
    <subcellularLocation>
        <location evidence="6">Cytoplasm</location>
    </subcellularLocation>
</comment>
<evidence type="ECO:0000256" key="4">
    <source>
        <dbReference type="ARBA" id="ARBA00022801"/>
    </source>
</evidence>
<gene>
    <name evidence="6" type="primary">ppa</name>
    <name evidence="7" type="ORF">SAMN05216302_100390</name>
</gene>
<dbReference type="RefSeq" id="WP_090697054.1">
    <property type="nucleotide sequence ID" value="NZ_FOSP01000003.1"/>
</dbReference>
<dbReference type="Pfam" id="PF00719">
    <property type="entry name" value="Pyrophosphatase"/>
    <property type="match status" value="1"/>
</dbReference>
<evidence type="ECO:0000256" key="3">
    <source>
        <dbReference type="ARBA" id="ARBA00022723"/>
    </source>
</evidence>
<accession>A0A1I3YB39</accession>
<evidence type="ECO:0000256" key="6">
    <source>
        <dbReference type="HAMAP-Rule" id="MF_00209"/>
    </source>
</evidence>
<protein>
    <recommendedName>
        <fullName evidence="6">Inorganic pyrophosphatase</fullName>
        <ecNumber evidence="6">3.6.1.1</ecNumber>
    </recommendedName>
    <alternativeName>
        <fullName evidence="6">Pyrophosphate phospho-hydrolase</fullName>
        <shortName evidence="6">PPase</shortName>
    </alternativeName>
</protein>
<comment type="similarity">
    <text evidence="6">Belongs to the PPase family.</text>
</comment>
<dbReference type="EMBL" id="FOSP01000003">
    <property type="protein sequence ID" value="SFK28406.1"/>
    <property type="molecule type" value="Genomic_DNA"/>
</dbReference>
<dbReference type="PANTHER" id="PTHR10286">
    <property type="entry name" value="INORGANIC PYROPHOSPHATASE"/>
    <property type="match status" value="1"/>
</dbReference>
<evidence type="ECO:0000313" key="8">
    <source>
        <dbReference type="Proteomes" id="UP000199533"/>
    </source>
</evidence>
<dbReference type="Proteomes" id="UP000199533">
    <property type="component" value="Unassembled WGS sequence"/>
</dbReference>
<dbReference type="GO" id="GO:0000287">
    <property type="term" value="F:magnesium ion binding"/>
    <property type="evidence" value="ECO:0007669"/>
    <property type="project" value="UniProtKB-UniRule"/>
</dbReference>
<dbReference type="GO" id="GO:0004427">
    <property type="term" value="F:inorganic diphosphate phosphatase activity"/>
    <property type="evidence" value="ECO:0007669"/>
    <property type="project" value="UniProtKB-UniRule"/>
</dbReference>
<dbReference type="Gene3D" id="3.90.80.10">
    <property type="entry name" value="Inorganic pyrophosphatase"/>
    <property type="match status" value="1"/>
</dbReference>
<dbReference type="EC" id="3.6.1.1" evidence="6"/>
<reference evidence="8" key="1">
    <citation type="submission" date="2016-10" db="EMBL/GenBank/DDBJ databases">
        <authorList>
            <person name="Varghese N."/>
            <person name="Submissions S."/>
        </authorList>
    </citation>
    <scope>NUCLEOTIDE SEQUENCE [LARGE SCALE GENOMIC DNA]</scope>
    <source>
        <strain evidence="8">Nm69</strain>
    </source>
</reference>
<organism evidence="7 8">
    <name type="scientific">Nitrosomonas aestuarii</name>
    <dbReference type="NCBI Taxonomy" id="52441"/>
    <lineage>
        <taxon>Bacteria</taxon>
        <taxon>Pseudomonadati</taxon>
        <taxon>Pseudomonadota</taxon>
        <taxon>Betaproteobacteria</taxon>
        <taxon>Nitrosomonadales</taxon>
        <taxon>Nitrosomonadaceae</taxon>
        <taxon>Nitrosomonas</taxon>
    </lineage>
</organism>
<feature type="binding site" evidence="6">
    <location>
        <position position="71"/>
    </location>
    <ligand>
        <name>Mg(2+)</name>
        <dbReference type="ChEBI" id="CHEBI:18420"/>
        <label>1</label>
    </ligand>
</feature>
<dbReference type="InterPro" id="IPR008162">
    <property type="entry name" value="Pyrophosphatase"/>
</dbReference>
<dbReference type="SUPFAM" id="SSF50324">
    <property type="entry name" value="Inorganic pyrophosphatase"/>
    <property type="match status" value="1"/>
</dbReference>
<evidence type="ECO:0000256" key="2">
    <source>
        <dbReference type="ARBA" id="ARBA00022490"/>
    </source>
</evidence>
<feature type="binding site" evidence="6">
    <location>
        <position position="71"/>
    </location>
    <ligand>
        <name>Mg(2+)</name>
        <dbReference type="ChEBI" id="CHEBI:18420"/>
        <label>2</label>
    </ligand>
</feature>
<comment type="catalytic activity">
    <reaction evidence="6">
        <text>diphosphate + H2O = 2 phosphate + H(+)</text>
        <dbReference type="Rhea" id="RHEA:24576"/>
        <dbReference type="ChEBI" id="CHEBI:15377"/>
        <dbReference type="ChEBI" id="CHEBI:15378"/>
        <dbReference type="ChEBI" id="CHEBI:33019"/>
        <dbReference type="ChEBI" id="CHEBI:43474"/>
        <dbReference type="EC" id="3.6.1.1"/>
    </reaction>
</comment>
<dbReference type="FunFam" id="3.90.80.10:FF:000001">
    <property type="entry name" value="Inorganic pyrophosphatase"/>
    <property type="match status" value="1"/>
</dbReference>
<keyword evidence="5 6" id="KW-0460">Magnesium</keyword>
<keyword evidence="8" id="KW-1185">Reference proteome</keyword>
<dbReference type="GO" id="GO:0006796">
    <property type="term" value="P:phosphate-containing compound metabolic process"/>
    <property type="evidence" value="ECO:0007669"/>
    <property type="project" value="InterPro"/>
</dbReference>
<keyword evidence="2 6" id="KW-0963">Cytoplasm</keyword>
<dbReference type="HAMAP" id="MF_00209">
    <property type="entry name" value="Inorganic_PPase"/>
    <property type="match status" value="1"/>
</dbReference>